<keyword evidence="6 7" id="KW-0472">Membrane</keyword>
<evidence type="ECO:0000256" key="4">
    <source>
        <dbReference type="ARBA" id="ARBA00022692"/>
    </source>
</evidence>
<dbReference type="GO" id="GO:0005886">
    <property type="term" value="C:plasma membrane"/>
    <property type="evidence" value="ECO:0007669"/>
    <property type="project" value="UniProtKB-SubCell"/>
</dbReference>
<dbReference type="EMBL" id="VDMN01000001">
    <property type="protein sequence ID" value="TNM64991.1"/>
    <property type="molecule type" value="Genomic_DNA"/>
</dbReference>
<reference evidence="11 12" key="1">
    <citation type="submission" date="2019-06" db="EMBL/GenBank/DDBJ databases">
        <title>The draft genome of Rhizobium smilacinae PTYR-5.</title>
        <authorList>
            <person name="Liu L."/>
            <person name="Li L."/>
            <person name="Zhang X."/>
        </authorList>
    </citation>
    <scope>NUCLEOTIDE SEQUENCE [LARGE SCALE GENOMIC DNA]</scope>
    <source>
        <strain evidence="11 12">PTYR-5</strain>
    </source>
</reference>
<comment type="similarity">
    <text evidence="2 7">Belongs to the MscS (TC 1.A.23) family.</text>
</comment>
<dbReference type="AlphaFoldDB" id="A0A5C4XPZ6"/>
<sequence length="269" mass="28998">MESQTTDAIMTSPNALAQLGAMAIHYGLSLAGAIVLLVGGWILSGFVSRWAYSGLSRIHGIDETLARFFEKVLHYGLLILVFVMVLGQFGVQTASIVAALGAAGLAIGLALQGTLQNIAAGIMLLVLRPFRVGEYIETSSVKGKIVDVGLFATELRTGDGLYLMAPNSTLWNTPIINHSREPERRQELSVAIGNDTDVSVVKETILAIVASDKRVKTDPPPRVVSDDLTADKTALKIEYWASTGEWTETRYDMIDKLKIGLAQKGIAIK</sequence>
<dbReference type="InterPro" id="IPR045275">
    <property type="entry name" value="MscS_archaea/bacteria_type"/>
</dbReference>
<organism evidence="11 12">
    <name type="scientific">Aliirhizobium smilacinae</name>
    <dbReference type="NCBI Taxonomy" id="1395944"/>
    <lineage>
        <taxon>Bacteria</taxon>
        <taxon>Pseudomonadati</taxon>
        <taxon>Pseudomonadota</taxon>
        <taxon>Alphaproteobacteria</taxon>
        <taxon>Hyphomicrobiales</taxon>
        <taxon>Rhizobiaceae</taxon>
        <taxon>Aliirhizobium</taxon>
    </lineage>
</organism>
<dbReference type="InterPro" id="IPR049142">
    <property type="entry name" value="MS_channel_1st"/>
</dbReference>
<protein>
    <recommendedName>
        <fullName evidence="7">Small-conductance mechanosensitive channel</fullName>
    </recommendedName>
</protein>
<feature type="transmembrane region" description="Helical" evidence="7">
    <location>
        <begin position="23"/>
        <end position="52"/>
    </location>
</feature>
<dbReference type="PANTHER" id="PTHR30221">
    <property type="entry name" value="SMALL-CONDUCTANCE MECHANOSENSITIVE CHANNEL"/>
    <property type="match status" value="1"/>
</dbReference>
<evidence type="ECO:0000256" key="6">
    <source>
        <dbReference type="ARBA" id="ARBA00023136"/>
    </source>
</evidence>
<dbReference type="RefSeq" id="WP_139671865.1">
    <property type="nucleotide sequence ID" value="NZ_VDMN01000001.1"/>
</dbReference>
<dbReference type="InterPro" id="IPR049278">
    <property type="entry name" value="MS_channel_C"/>
</dbReference>
<dbReference type="OrthoDB" id="9814206at2"/>
<evidence type="ECO:0000259" key="9">
    <source>
        <dbReference type="Pfam" id="PF21082"/>
    </source>
</evidence>
<feature type="domain" description="Mechanosensitive ion channel MscS" evidence="8">
    <location>
        <begin position="114"/>
        <end position="180"/>
    </location>
</feature>
<feature type="domain" description="Mechanosensitive ion channel MscS C-terminal" evidence="9">
    <location>
        <begin position="188"/>
        <end position="268"/>
    </location>
</feature>
<dbReference type="Pfam" id="PF21082">
    <property type="entry name" value="MS_channel_3rd"/>
    <property type="match status" value="1"/>
</dbReference>
<evidence type="ECO:0000259" key="10">
    <source>
        <dbReference type="Pfam" id="PF21088"/>
    </source>
</evidence>
<evidence type="ECO:0000256" key="1">
    <source>
        <dbReference type="ARBA" id="ARBA00004651"/>
    </source>
</evidence>
<dbReference type="InterPro" id="IPR011066">
    <property type="entry name" value="MscS_channel_C_sf"/>
</dbReference>
<comment type="caution">
    <text evidence="11">The sequence shown here is derived from an EMBL/GenBank/DDBJ whole genome shotgun (WGS) entry which is preliminary data.</text>
</comment>
<keyword evidence="7" id="KW-0813">Transport</keyword>
<dbReference type="SUPFAM" id="SSF50182">
    <property type="entry name" value="Sm-like ribonucleoproteins"/>
    <property type="match status" value="1"/>
</dbReference>
<evidence type="ECO:0000256" key="5">
    <source>
        <dbReference type="ARBA" id="ARBA00022989"/>
    </source>
</evidence>
<dbReference type="InterPro" id="IPR010920">
    <property type="entry name" value="LSM_dom_sf"/>
</dbReference>
<dbReference type="Pfam" id="PF21088">
    <property type="entry name" value="MS_channel_1st"/>
    <property type="match status" value="1"/>
</dbReference>
<dbReference type="PANTHER" id="PTHR30221:SF1">
    <property type="entry name" value="SMALL-CONDUCTANCE MECHANOSENSITIVE CHANNEL"/>
    <property type="match status" value="1"/>
</dbReference>
<feature type="transmembrane region" description="Helical" evidence="7">
    <location>
        <begin position="72"/>
        <end position="91"/>
    </location>
</feature>
<evidence type="ECO:0000259" key="8">
    <source>
        <dbReference type="Pfam" id="PF00924"/>
    </source>
</evidence>
<feature type="domain" description="Mechanosensitive ion channel transmembrane helices 2/3" evidence="10">
    <location>
        <begin position="71"/>
        <end position="112"/>
    </location>
</feature>
<dbReference type="Proteomes" id="UP000311605">
    <property type="component" value="Unassembled WGS sequence"/>
</dbReference>
<keyword evidence="5 7" id="KW-1133">Transmembrane helix</keyword>
<proteinExistence type="inferred from homology"/>
<keyword evidence="3" id="KW-1003">Cell membrane</keyword>
<dbReference type="InterPro" id="IPR008910">
    <property type="entry name" value="MSC_TM_helix"/>
</dbReference>
<gene>
    <name evidence="11" type="ORF">FHP24_01435</name>
</gene>
<dbReference type="SUPFAM" id="SSF82861">
    <property type="entry name" value="Mechanosensitive channel protein MscS (YggB), transmembrane region"/>
    <property type="match status" value="1"/>
</dbReference>
<evidence type="ECO:0000256" key="7">
    <source>
        <dbReference type="RuleBase" id="RU369025"/>
    </source>
</evidence>
<keyword evidence="4 7" id="KW-0812">Transmembrane</keyword>
<comment type="function">
    <text evidence="7">Mechanosensitive channel that participates in the regulation of osmotic pressure changes within the cell, opening in response to stretch forces in the membrane lipid bilayer, without the need for other proteins. Contributes to normal resistance to hypoosmotic shock. Forms an ion channel of 1.0 nanosiemens conductance with a slight preference for anions.</text>
</comment>
<dbReference type="InterPro" id="IPR011014">
    <property type="entry name" value="MscS_channel_TM-2"/>
</dbReference>
<comment type="subcellular location">
    <subcellularLocation>
        <location evidence="7">Cell inner membrane</location>
        <topology evidence="7">Multi-pass membrane protein</topology>
    </subcellularLocation>
    <subcellularLocation>
        <location evidence="1">Cell membrane</location>
        <topology evidence="1">Multi-pass membrane protein</topology>
    </subcellularLocation>
</comment>
<dbReference type="Gene3D" id="3.30.70.100">
    <property type="match status" value="1"/>
</dbReference>
<dbReference type="InterPro" id="IPR023408">
    <property type="entry name" value="MscS_beta-dom_sf"/>
</dbReference>
<dbReference type="Gene3D" id="2.30.30.60">
    <property type="match status" value="1"/>
</dbReference>
<dbReference type="Pfam" id="PF00924">
    <property type="entry name" value="MS_channel_2nd"/>
    <property type="match status" value="1"/>
</dbReference>
<evidence type="ECO:0000256" key="2">
    <source>
        <dbReference type="ARBA" id="ARBA00008017"/>
    </source>
</evidence>
<accession>A0A5C4XPZ6</accession>
<comment type="subunit">
    <text evidence="7">Homoheptamer.</text>
</comment>
<keyword evidence="7" id="KW-0407">Ion channel</keyword>
<comment type="caution">
    <text evidence="7">Lacks conserved residue(s) required for the propagation of feature annotation.</text>
</comment>
<feature type="transmembrane region" description="Helical" evidence="7">
    <location>
        <begin position="97"/>
        <end position="127"/>
    </location>
</feature>
<dbReference type="GO" id="GO:0008381">
    <property type="term" value="F:mechanosensitive monoatomic ion channel activity"/>
    <property type="evidence" value="ECO:0007669"/>
    <property type="project" value="InterPro"/>
</dbReference>
<keyword evidence="7" id="KW-0406">Ion transport</keyword>
<keyword evidence="7" id="KW-0997">Cell inner membrane</keyword>
<dbReference type="InterPro" id="IPR006685">
    <property type="entry name" value="MscS_channel_2nd"/>
</dbReference>
<name>A0A5C4XPZ6_9HYPH</name>
<dbReference type="Pfam" id="PF05552">
    <property type="entry name" value="MS_channel_1st_1"/>
    <property type="match status" value="1"/>
</dbReference>
<evidence type="ECO:0000256" key="3">
    <source>
        <dbReference type="ARBA" id="ARBA00022475"/>
    </source>
</evidence>
<dbReference type="SUPFAM" id="SSF82689">
    <property type="entry name" value="Mechanosensitive channel protein MscS (YggB), C-terminal domain"/>
    <property type="match status" value="1"/>
</dbReference>
<evidence type="ECO:0000313" key="12">
    <source>
        <dbReference type="Proteomes" id="UP000311605"/>
    </source>
</evidence>
<evidence type="ECO:0000313" key="11">
    <source>
        <dbReference type="EMBL" id="TNM64991.1"/>
    </source>
</evidence>
<keyword evidence="12" id="KW-1185">Reference proteome</keyword>
<dbReference type="Gene3D" id="1.10.287.1260">
    <property type="match status" value="1"/>
</dbReference>